<evidence type="ECO:0000259" key="4">
    <source>
        <dbReference type="Pfam" id="PF00149"/>
    </source>
</evidence>
<dbReference type="GO" id="GO:0046872">
    <property type="term" value="F:metal ion binding"/>
    <property type="evidence" value="ECO:0007669"/>
    <property type="project" value="UniProtKB-KW"/>
</dbReference>
<organism evidence="5 6">
    <name type="scientific">Muiribacterium halophilum</name>
    <dbReference type="NCBI Taxonomy" id="2053465"/>
    <lineage>
        <taxon>Bacteria</taxon>
        <taxon>Candidatus Muiribacteriota</taxon>
        <taxon>Candidatus Muiribacteriia</taxon>
        <taxon>Candidatus Muiribacteriales</taxon>
        <taxon>Candidatus Muiribacteriaceae</taxon>
        <taxon>Candidatus Muiribacterium</taxon>
    </lineage>
</organism>
<keyword evidence="3" id="KW-0472">Membrane</keyword>
<evidence type="ECO:0000256" key="3">
    <source>
        <dbReference type="SAM" id="Phobius"/>
    </source>
</evidence>
<keyword evidence="1" id="KW-0479">Metal-binding</keyword>
<evidence type="ECO:0000256" key="2">
    <source>
        <dbReference type="ARBA" id="ARBA00022801"/>
    </source>
</evidence>
<keyword evidence="3" id="KW-1133">Transmembrane helix</keyword>
<comment type="caution">
    <text evidence="5">The sequence shown here is derived from an EMBL/GenBank/DDBJ whole genome shotgun (WGS) entry which is preliminary data.</text>
</comment>
<feature type="domain" description="Calcineurin-like phosphoesterase" evidence="4">
    <location>
        <begin position="142"/>
        <end position="306"/>
    </location>
</feature>
<feature type="transmembrane region" description="Helical" evidence="3">
    <location>
        <begin position="6"/>
        <end position="23"/>
    </location>
</feature>
<dbReference type="GO" id="GO:0008758">
    <property type="term" value="F:UDP-2,3-diacylglucosamine hydrolase activity"/>
    <property type="evidence" value="ECO:0007669"/>
    <property type="project" value="TreeGrafter"/>
</dbReference>
<feature type="transmembrane region" description="Helical" evidence="3">
    <location>
        <begin position="66"/>
        <end position="90"/>
    </location>
</feature>
<evidence type="ECO:0000256" key="1">
    <source>
        <dbReference type="ARBA" id="ARBA00022723"/>
    </source>
</evidence>
<dbReference type="InterPro" id="IPR004843">
    <property type="entry name" value="Calcineurin-like_PHP"/>
</dbReference>
<evidence type="ECO:0000313" key="6">
    <source>
        <dbReference type="Proteomes" id="UP000234857"/>
    </source>
</evidence>
<dbReference type="InterPro" id="IPR029052">
    <property type="entry name" value="Metallo-depent_PP-like"/>
</dbReference>
<name>A0A2N5ZDH3_MUIH1</name>
<gene>
    <name evidence="5" type="ORF">C0601_09605</name>
</gene>
<dbReference type="GO" id="GO:0009245">
    <property type="term" value="P:lipid A biosynthetic process"/>
    <property type="evidence" value="ECO:0007669"/>
    <property type="project" value="TreeGrafter"/>
</dbReference>
<feature type="transmembrane region" description="Helical" evidence="3">
    <location>
        <begin position="102"/>
        <end position="119"/>
    </location>
</feature>
<dbReference type="CDD" id="cd07385">
    <property type="entry name" value="MPP_YkuE_C"/>
    <property type="match status" value="1"/>
</dbReference>
<dbReference type="SUPFAM" id="SSF56300">
    <property type="entry name" value="Metallo-dependent phosphatases"/>
    <property type="match status" value="1"/>
</dbReference>
<keyword evidence="3" id="KW-0812">Transmembrane</keyword>
<dbReference type="Pfam" id="PF00149">
    <property type="entry name" value="Metallophos"/>
    <property type="match status" value="1"/>
</dbReference>
<protein>
    <recommendedName>
        <fullName evidence="4">Calcineurin-like phosphoesterase domain-containing protein</fullName>
    </recommendedName>
</protein>
<sequence length="367" mass="42380">MIYFLLFYSTIYALFQTYLFLAIKKAFSLNTRSLWILGTFLFIAMYFPLFQRIFLSKGISSLSLFFHITGYFLMVYSFLFPFFHLLTIGITKLIHLYSADRNFYISLTLLSLFVLYGSVEKDLIQINRFEINDFPDVQTKNIRITQISDVHIDMLRNKAFLTKIKDLSNTTDPDIVVSTGDLLDGLTGGDKEISSIFKDFDAKIGKYAVLGNHEVYSGLDRNIQIIKDGGFKIIQQRTVEAYKNLIIGGVDDPAVTGRYERSTSNYPDIFQKYDKKEKMLVLLKHQPVPYKYKKKPHLQLSGHSHGGQVFPFGFFVFKRYGFLKGMYDLEKDFHFYISAGTGTWGPPIRVLSRPEISVFDIKVPIKK</sequence>
<dbReference type="Proteomes" id="UP000234857">
    <property type="component" value="Unassembled WGS sequence"/>
</dbReference>
<dbReference type="EMBL" id="PKTG01000107">
    <property type="protein sequence ID" value="PLX16722.1"/>
    <property type="molecule type" value="Genomic_DNA"/>
</dbReference>
<accession>A0A2N5ZDH3</accession>
<proteinExistence type="predicted"/>
<dbReference type="Gene3D" id="3.60.21.10">
    <property type="match status" value="1"/>
</dbReference>
<keyword evidence="2" id="KW-0378">Hydrolase</keyword>
<reference evidence="5 6" key="1">
    <citation type="submission" date="2017-11" db="EMBL/GenBank/DDBJ databases">
        <title>Genome-resolved metagenomics identifies genetic mobility, metabolic interactions, and unexpected diversity in perchlorate-reducing communities.</title>
        <authorList>
            <person name="Barnum T.P."/>
            <person name="Figueroa I.A."/>
            <person name="Carlstrom C.I."/>
            <person name="Lucas L.N."/>
            <person name="Engelbrektson A.L."/>
            <person name="Coates J.D."/>
        </authorList>
    </citation>
    <scope>NUCLEOTIDE SEQUENCE [LARGE SCALE GENOMIC DNA]</scope>
    <source>
        <strain evidence="5">BM706</strain>
    </source>
</reference>
<evidence type="ECO:0000313" key="5">
    <source>
        <dbReference type="EMBL" id="PLX16722.1"/>
    </source>
</evidence>
<dbReference type="AlphaFoldDB" id="A0A2N5ZDH3"/>
<dbReference type="InterPro" id="IPR051158">
    <property type="entry name" value="Metallophosphoesterase_sf"/>
</dbReference>
<dbReference type="PANTHER" id="PTHR31302:SF31">
    <property type="entry name" value="PHOSPHODIESTERASE YAEI"/>
    <property type="match status" value="1"/>
</dbReference>
<feature type="transmembrane region" description="Helical" evidence="3">
    <location>
        <begin position="35"/>
        <end position="54"/>
    </location>
</feature>
<dbReference type="PANTHER" id="PTHR31302">
    <property type="entry name" value="TRANSMEMBRANE PROTEIN WITH METALLOPHOSPHOESTERASE DOMAIN-RELATED"/>
    <property type="match status" value="1"/>
</dbReference>
<dbReference type="GO" id="GO:0016020">
    <property type="term" value="C:membrane"/>
    <property type="evidence" value="ECO:0007669"/>
    <property type="project" value="GOC"/>
</dbReference>